<evidence type="ECO:0000313" key="1">
    <source>
        <dbReference type="EMBL" id="MFC4158431.1"/>
    </source>
</evidence>
<evidence type="ECO:0000313" key="2">
    <source>
        <dbReference type="Proteomes" id="UP001595791"/>
    </source>
</evidence>
<dbReference type="EMBL" id="JBHSBU010000001">
    <property type="protein sequence ID" value="MFC4158431.1"/>
    <property type="molecule type" value="Genomic_DNA"/>
</dbReference>
<accession>A0ABV8MNL9</accession>
<dbReference type="InterPro" id="IPR025455">
    <property type="entry name" value="DUF4276"/>
</dbReference>
<protein>
    <submittedName>
        <fullName evidence="1">DUF4276 family protein</fullName>
    </submittedName>
</protein>
<sequence>MPNYQKTVHGPLIACDIGLDAIRRACPHFNGWLQAMEALAR</sequence>
<dbReference type="RefSeq" id="WP_378161095.1">
    <property type="nucleotide sequence ID" value="NZ_JBHSBU010000001.1"/>
</dbReference>
<name>A0ABV8MNL9_9NEIS</name>
<comment type="caution">
    <text evidence="1">The sequence shown here is derived from an EMBL/GenBank/DDBJ whole genome shotgun (WGS) entry which is preliminary data.</text>
</comment>
<keyword evidence="2" id="KW-1185">Reference proteome</keyword>
<dbReference type="Proteomes" id="UP001595791">
    <property type="component" value="Unassembled WGS sequence"/>
</dbReference>
<organism evidence="1 2">
    <name type="scientific">Chitinimonas lacunae</name>
    <dbReference type="NCBI Taxonomy" id="1963018"/>
    <lineage>
        <taxon>Bacteria</taxon>
        <taxon>Pseudomonadati</taxon>
        <taxon>Pseudomonadota</taxon>
        <taxon>Betaproteobacteria</taxon>
        <taxon>Neisseriales</taxon>
        <taxon>Chitinibacteraceae</taxon>
        <taxon>Chitinimonas</taxon>
    </lineage>
</organism>
<proteinExistence type="predicted"/>
<gene>
    <name evidence="1" type="ORF">ACFOW7_03555</name>
</gene>
<reference evidence="2" key="1">
    <citation type="journal article" date="2019" name="Int. J. Syst. Evol. Microbiol.">
        <title>The Global Catalogue of Microorganisms (GCM) 10K type strain sequencing project: providing services to taxonomists for standard genome sequencing and annotation.</title>
        <authorList>
            <consortium name="The Broad Institute Genomics Platform"/>
            <consortium name="The Broad Institute Genome Sequencing Center for Infectious Disease"/>
            <person name="Wu L."/>
            <person name="Ma J."/>
        </authorList>
    </citation>
    <scope>NUCLEOTIDE SEQUENCE [LARGE SCALE GENOMIC DNA]</scope>
    <source>
        <strain evidence="2">LMG 29894</strain>
    </source>
</reference>
<dbReference type="Pfam" id="PF14103">
    <property type="entry name" value="DUF4276"/>
    <property type="match status" value="1"/>
</dbReference>